<dbReference type="SMART" id="SM00563">
    <property type="entry name" value="PlsC"/>
    <property type="match status" value="1"/>
</dbReference>
<dbReference type="GO" id="GO:0003841">
    <property type="term" value="F:1-acylglycerol-3-phosphate O-acyltransferase activity"/>
    <property type="evidence" value="ECO:0007669"/>
    <property type="project" value="TreeGrafter"/>
</dbReference>
<reference evidence="5" key="2">
    <citation type="submission" date="2019-07" db="EMBL/GenBank/DDBJ databases">
        <authorList>
            <person name="Yang Y."/>
            <person name="Bocs S."/>
            <person name="Baudouin L."/>
        </authorList>
    </citation>
    <scope>NUCLEOTIDE SEQUENCE</scope>
    <source>
        <tissue evidence="5">Spear leaf of Hainan Tall coconut</tissue>
    </source>
</reference>
<evidence type="ECO:0000256" key="3">
    <source>
        <dbReference type="SAM" id="Phobius"/>
    </source>
</evidence>
<keyword evidence="2 5" id="KW-0012">Acyltransferase</keyword>
<name>A0A8K0IF02_COCNU</name>
<dbReference type="OrthoDB" id="417078at2759"/>
<dbReference type="PANTHER" id="PTHR10434:SF60">
    <property type="entry name" value="1-ACYL-SN-GLYCEROL-3-PHOSPHATE ACYLTRANSFERASE LPAT1, CHLOROPLASTIC"/>
    <property type="match status" value="1"/>
</dbReference>
<dbReference type="EMBL" id="CM017878">
    <property type="protein sequence ID" value="KAG1354715.1"/>
    <property type="molecule type" value="Genomic_DNA"/>
</dbReference>
<feature type="domain" description="Phospholipid/glycerol acyltransferase" evidence="4">
    <location>
        <begin position="166"/>
        <end position="279"/>
    </location>
</feature>
<keyword evidence="6" id="KW-1185">Reference proteome</keyword>
<dbReference type="GO" id="GO:0006654">
    <property type="term" value="P:phosphatidic acid biosynthetic process"/>
    <property type="evidence" value="ECO:0007669"/>
    <property type="project" value="TreeGrafter"/>
</dbReference>
<dbReference type="InterPro" id="IPR002123">
    <property type="entry name" value="Plipid/glycerol_acylTrfase"/>
</dbReference>
<dbReference type="CDD" id="cd07989">
    <property type="entry name" value="LPLAT_AGPAT-like"/>
    <property type="match status" value="1"/>
</dbReference>
<evidence type="ECO:0000256" key="1">
    <source>
        <dbReference type="ARBA" id="ARBA00022679"/>
    </source>
</evidence>
<protein>
    <submittedName>
        <fullName evidence="5">1-acyl-sn-glycerol-3-phosphate acyltransferase 1, chloroplastic</fullName>
    </submittedName>
</protein>
<reference evidence="5" key="1">
    <citation type="journal article" date="2017" name="Gigascience">
        <title>The genome draft of coconut (Cocos nucifera).</title>
        <authorList>
            <person name="Xiao Y."/>
            <person name="Xu P."/>
            <person name="Fan H."/>
            <person name="Baudouin L."/>
            <person name="Xia W."/>
            <person name="Bocs S."/>
            <person name="Xu J."/>
            <person name="Li Q."/>
            <person name="Guo A."/>
            <person name="Zhou L."/>
            <person name="Li J."/>
            <person name="Wu Y."/>
            <person name="Ma Z."/>
            <person name="Armero A."/>
            <person name="Issali A.E."/>
            <person name="Liu N."/>
            <person name="Peng M."/>
            <person name="Yang Y."/>
        </authorList>
    </citation>
    <scope>NUCLEOTIDE SEQUENCE</scope>
    <source>
        <tissue evidence="5">Spear leaf of Hainan Tall coconut</tissue>
    </source>
</reference>
<evidence type="ECO:0000313" key="5">
    <source>
        <dbReference type="EMBL" id="KAG1354715.1"/>
    </source>
</evidence>
<organism evidence="5 6">
    <name type="scientific">Cocos nucifera</name>
    <name type="common">Coconut palm</name>
    <dbReference type="NCBI Taxonomy" id="13894"/>
    <lineage>
        <taxon>Eukaryota</taxon>
        <taxon>Viridiplantae</taxon>
        <taxon>Streptophyta</taxon>
        <taxon>Embryophyta</taxon>
        <taxon>Tracheophyta</taxon>
        <taxon>Spermatophyta</taxon>
        <taxon>Magnoliopsida</taxon>
        <taxon>Liliopsida</taxon>
        <taxon>Arecaceae</taxon>
        <taxon>Arecoideae</taxon>
        <taxon>Cocoseae</taxon>
        <taxon>Attaleinae</taxon>
        <taxon>Cocos</taxon>
    </lineage>
</organism>
<keyword evidence="3" id="KW-1133">Transmembrane helix</keyword>
<evidence type="ECO:0000313" key="6">
    <source>
        <dbReference type="Proteomes" id="UP000797356"/>
    </source>
</evidence>
<proteinExistence type="predicted"/>
<keyword evidence="3" id="KW-0812">Transmembrane</keyword>
<dbReference type="Proteomes" id="UP000797356">
    <property type="component" value="Chromosome 7"/>
</dbReference>
<keyword evidence="3" id="KW-0472">Membrane</keyword>
<evidence type="ECO:0000259" key="4">
    <source>
        <dbReference type="SMART" id="SM00563"/>
    </source>
</evidence>
<feature type="transmembrane region" description="Helical" evidence="3">
    <location>
        <begin position="100"/>
        <end position="125"/>
    </location>
</feature>
<keyword evidence="1" id="KW-0808">Transferase</keyword>
<gene>
    <name evidence="5" type="ORF">COCNU_07G008270</name>
</gene>
<sequence>METLLRLEPYSPLPFGHLHPHPSARNRPSFAVIVASSPRNQSGKKLRFHGTNITIPIKNQGTVHRSVTVRSEIAAAGSTGDSACSMTEFQLGSRIRAICFYSVTALVAIFLFVGMVLAHPFVILFDRHCRRAHHLIAKLWATLTIAPFYKLEFEGMENLPPQNMPAVYVSNHQSFLDVYTLFTLGRCFKIISKRSIFLFPVIGWAMLLMGVIPLRRMDSRSQLDCLKRCMDLVRKGASVFFFPEGTRSKDGKLGAFKKGAFSVAAKTGVRVVPITLLGTGKLMPAGMEGILNPGLVKVIVHQPIEGNDADMLCCESRNVIANALLVHGYGVHGNA</sequence>
<dbReference type="AlphaFoldDB" id="A0A8K0IF02"/>
<accession>A0A8K0IF02</accession>
<dbReference type="Pfam" id="PF01553">
    <property type="entry name" value="Acyltransferase"/>
    <property type="match status" value="1"/>
</dbReference>
<feature type="transmembrane region" description="Helical" evidence="3">
    <location>
        <begin position="196"/>
        <end position="214"/>
    </location>
</feature>
<dbReference type="SUPFAM" id="SSF69593">
    <property type="entry name" value="Glycerol-3-phosphate (1)-acyltransferase"/>
    <property type="match status" value="1"/>
</dbReference>
<comment type="caution">
    <text evidence="5">The sequence shown here is derived from an EMBL/GenBank/DDBJ whole genome shotgun (WGS) entry which is preliminary data.</text>
</comment>
<dbReference type="PANTHER" id="PTHR10434">
    <property type="entry name" value="1-ACYL-SN-GLYCEROL-3-PHOSPHATE ACYLTRANSFERASE"/>
    <property type="match status" value="1"/>
</dbReference>
<evidence type="ECO:0000256" key="2">
    <source>
        <dbReference type="ARBA" id="ARBA00023315"/>
    </source>
</evidence>